<reference evidence="2" key="1">
    <citation type="submission" date="2016-10" db="EMBL/GenBank/DDBJ databases">
        <authorList>
            <person name="Varghese N."/>
            <person name="Submissions S."/>
        </authorList>
    </citation>
    <scope>NUCLEOTIDE SEQUENCE [LARGE SCALE GENOMIC DNA]</scope>
    <source>
        <strain evidence="2">CGMCC 1.3703</strain>
    </source>
</reference>
<gene>
    <name evidence="1" type="ORF">SAMN05421677_1134</name>
</gene>
<protein>
    <submittedName>
        <fullName evidence="1">Uncharacterized protein</fullName>
    </submittedName>
</protein>
<evidence type="ECO:0000313" key="2">
    <source>
        <dbReference type="Proteomes" id="UP000198860"/>
    </source>
</evidence>
<evidence type="ECO:0000313" key="1">
    <source>
        <dbReference type="EMBL" id="SDP16490.1"/>
    </source>
</evidence>
<proteinExistence type="predicted"/>
<name>A0A1H0QH02_HALAD</name>
<keyword evidence="2" id="KW-1185">Reference proteome</keyword>
<organism evidence="1 2">
    <name type="scientific">Halobacillus aidingensis</name>
    <dbReference type="NCBI Taxonomy" id="240303"/>
    <lineage>
        <taxon>Bacteria</taxon>
        <taxon>Bacillati</taxon>
        <taxon>Bacillota</taxon>
        <taxon>Bacilli</taxon>
        <taxon>Bacillales</taxon>
        <taxon>Bacillaceae</taxon>
        <taxon>Halobacillus</taxon>
    </lineage>
</organism>
<accession>A0A1H0QH02</accession>
<dbReference type="EMBL" id="FNIZ01000013">
    <property type="protein sequence ID" value="SDP16490.1"/>
    <property type="molecule type" value="Genomic_DNA"/>
</dbReference>
<sequence length="105" mass="12701">MLIFVWRESQGVNIFLQVHPFISYLYIFRYGYLYCKFVFLPAKRFQLACIHFSFVRFRCDQNHPCASNAKEPTFLMEEQVLSFLTYSIHLHISVRVCRSQARHHY</sequence>
<dbReference type="AlphaFoldDB" id="A0A1H0QH02"/>
<dbReference type="Proteomes" id="UP000198860">
    <property type="component" value="Unassembled WGS sequence"/>
</dbReference>